<feature type="domain" description="MYND-type" evidence="6">
    <location>
        <begin position="195"/>
        <end position="232"/>
    </location>
</feature>
<dbReference type="Pfam" id="PF01753">
    <property type="entry name" value="zf-MYND"/>
    <property type="match status" value="1"/>
</dbReference>
<keyword evidence="8" id="KW-1185">Reference proteome</keyword>
<organism evidence="7 8">
    <name type="scientific">Thecamonas trahens ATCC 50062</name>
    <dbReference type="NCBI Taxonomy" id="461836"/>
    <lineage>
        <taxon>Eukaryota</taxon>
        <taxon>Apusozoa</taxon>
        <taxon>Apusomonadida</taxon>
        <taxon>Apusomonadidae</taxon>
        <taxon>Thecamonas</taxon>
    </lineage>
</organism>
<evidence type="ECO:0000256" key="2">
    <source>
        <dbReference type="ARBA" id="ARBA00022771"/>
    </source>
</evidence>
<reference evidence="7 8" key="1">
    <citation type="submission" date="2010-05" db="EMBL/GenBank/DDBJ databases">
        <title>The Genome Sequence of Thecamonas trahens ATCC 50062.</title>
        <authorList>
            <consortium name="The Broad Institute Genome Sequencing Platform"/>
            <person name="Russ C."/>
            <person name="Cuomo C."/>
            <person name="Shea T."/>
            <person name="Young S.K."/>
            <person name="Zeng Q."/>
            <person name="Koehrsen M."/>
            <person name="Haas B."/>
            <person name="Borodovsky M."/>
            <person name="Guigo R."/>
            <person name="Alvarado L."/>
            <person name="Berlin A."/>
            <person name="Bochicchio J."/>
            <person name="Borenstein D."/>
            <person name="Chapman S."/>
            <person name="Chen Z."/>
            <person name="Freedman E."/>
            <person name="Gellesch M."/>
            <person name="Goldberg J."/>
            <person name="Griggs A."/>
            <person name="Gujja S."/>
            <person name="Heilman E."/>
            <person name="Heiman D."/>
            <person name="Hepburn T."/>
            <person name="Howarth C."/>
            <person name="Jen D."/>
            <person name="Larson L."/>
            <person name="Mehta T."/>
            <person name="Park D."/>
            <person name="Pearson M."/>
            <person name="Roberts A."/>
            <person name="Saif S."/>
            <person name="Shenoy N."/>
            <person name="Sisk P."/>
            <person name="Stolte C."/>
            <person name="Sykes S."/>
            <person name="Thomson T."/>
            <person name="Walk T."/>
            <person name="White J."/>
            <person name="Yandava C."/>
            <person name="Burger G."/>
            <person name="Gray M.W."/>
            <person name="Holland P.W.H."/>
            <person name="King N."/>
            <person name="Lang F.B.F."/>
            <person name="Roger A.J."/>
            <person name="Ruiz-Trillo I."/>
            <person name="Lander E."/>
            <person name="Nusbaum C."/>
        </authorList>
    </citation>
    <scope>NUCLEOTIDE SEQUENCE [LARGE SCALE GENOMIC DNA]</scope>
    <source>
        <strain evidence="7 8">ATCC 50062</strain>
    </source>
</reference>
<evidence type="ECO:0000256" key="4">
    <source>
        <dbReference type="PROSITE-ProRule" id="PRU00134"/>
    </source>
</evidence>
<dbReference type="InterPro" id="IPR002893">
    <property type="entry name" value="Znf_MYND"/>
</dbReference>
<sequence length="278" mass="29789">MEAWRMRFPHAASKVSAMRPAPFYLHLFHTPDNSIGLAVELVSVRIWPGLEGNAPLILVRYLSIASEDEHGAKAEAIQDAVLRSFSRPSTTVASAENILGLVRLLQANGALVSEETRAEMMDGVSGEWAPSFVAPGEVSAARSALPSEAATEASTSSEVKTTTAADSIDSGSSVTDTVCAVDLGRPTGDEPLASCSVCGKKPSNLRCARCKDIVYCTRKCQKSDAETHKKVCAPFLAGSNMLNIKLDPSLPLPLGITNVKMAVRYRLRAHRRQPTGRL</sequence>
<dbReference type="RefSeq" id="XP_013754828.1">
    <property type="nucleotide sequence ID" value="XM_013899374.1"/>
</dbReference>
<keyword evidence="1" id="KW-0479">Metal-binding</keyword>
<evidence type="ECO:0000256" key="3">
    <source>
        <dbReference type="ARBA" id="ARBA00022833"/>
    </source>
</evidence>
<dbReference type="AlphaFoldDB" id="A0A0L0DNE0"/>
<dbReference type="SUPFAM" id="SSF144232">
    <property type="entry name" value="HIT/MYND zinc finger-like"/>
    <property type="match status" value="1"/>
</dbReference>
<dbReference type="EMBL" id="GL349477">
    <property type="protein sequence ID" value="KNC52933.1"/>
    <property type="molecule type" value="Genomic_DNA"/>
</dbReference>
<evidence type="ECO:0000256" key="5">
    <source>
        <dbReference type="SAM" id="MobiDB-lite"/>
    </source>
</evidence>
<dbReference type="Proteomes" id="UP000054408">
    <property type="component" value="Unassembled WGS sequence"/>
</dbReference>
<keyword evidence="2 4" id="KW-0863">Zinc-finger</keyword>
<feature type="region of interest" description="Disordered" evidence="5">
    <location>
        <begin position="143"/>
        <end position="172"/>
    </location>
</feature>
<evidence type="ECO:0000259" key="6">
    <source>
        <dbReference type="PROSITE" id="PS50865"/>
    </source>
</evidence>
<proteinExistence type="predicted"/>
<protein>
    <recommendedName>
        <fullName evidence="6">MYND-type domain-containing protein</fullName>
    </recommendedName>
</protein>
<dbReference type="PROSITE" id="PS50865">
    <property type="entry name" value="ZF_MYND_2"/>
    <property type="match status" value="1"/>
</dbReference>
<accession>A0A0L0DNE0</accession>
<dbReference type="Gene3D" id="6.10.140.2220">
    <property type="match status" value="1"/>
</dbReference>
<dbReference type="OrthoDB" id="2519255at2759"/>
<dbReference type="GeneID" id="25567631"/>
<feature type="compositionally biased region" description="Low complexity" evidence="5">
    <location>
        <begin position="143"/>
        <end position="165"/>
    </location>
</feature>
<dbReference type="PROSITE" id="PS01360">
    <property type="entry name" value="ZF_MYND_1"/>
    <property type="match status" value="1"/>
</dbReference>
<evidence type="ECO:0000256" key="1">
    <source>
        <dbReference type="ARBA" id="ARBA00022723"/>
    </source>
</evidence>
<evidence type="ECO:0000313" key="8">
    <source>
        <dbReference type="Proteomes" id="UP000054408"/>
    </source>
</evidence>
<dbReference type="GO" id="GO:0008270">
    <property type="term" value="F:zinc ion binding"/>
    <property type="evidence" value="ECO:0007669"/>
    <property type="project" value="UniProtKB-KW"/>
</dbReference>
<keyword evidence="3" id="KW-0862">Zinc</keyword>
<name>A0A0L0DNE0_THETB</name>
<gene>
    <name evidence="7" type="ORF">AMSG_09100</name>
</gene>
<evidence type="ECO:0000313" key="7">
    <source>
        <dbReference type="EMBL" id="KNC52933.1"/>
    </source>
</evidence>